<reference evidence="1" key="1">
    <citation type="submission" date="2022-01" db="EMBL/GenBank/DDBJ databases">
        <authorList>
            <person name="King R."/>
        </authorList>
    </citation>
    <scope>NUCLEOTIDE SEQUENCE</scope>
</reference>
<dbReference type="EMBL" id="OV725083">
    <property type="protein sequence ID" value="CAH1407396.1"/>
    <property type="molecule type" value="Genomic_DNA"/>
</dbReference>
<organism evidence="1 2">
    <name type="scientific">Nezara viridula</name>
    <name type="common">Southern green stink bug</name>
    <name type="synonym">Cimex viridulus</name>
    <dbReference type="NCBI Taxonomy" id="85310"/>
    <lineage>
        <taxon>Eukaryota</taxon>
        <taxon>Metazoa</taxon>
        <taxon>Ecdysozoa</taxon>
        <taxon>Arthropoda</taxon>
        <taxon>Hexapoda</taxon>
        <taxon>Insecta</taxon>
        <taxon>Pterygota</taxon>
        <taxon>Neoptera</taxon>
        <taxon>Paraneoptera</taxon>
        <taxon>Hemiptera</taxon>
        <taxon>Heteroptera</taxon>
        <taxon>Panheteroptera</taxon>
        <taxon>Pentatomomorpha</taxon>
        <taxon>Pentatomoidea</taxon>
        <taxon>Pentatomidae</taxon>
        <taxon>Pentatominae</taxon>
        <taxon>Nezara</taxon>
    </lineage>
</organism>
<sequence length="107" mass="11522">MWLEYDVMKHATTFSDPVALMPSTLVSFANKRTTPPPPSLFAENTSASLAHQRAAAVVSEEYTLVTIGSQVPGSLCAWDTLGSEGTGSENLLLKRVENAKQSIKVIN</sequence>
<protein>
    <submittedName>
        <fullName evidence="1">Uncharacterized protein</fullName>
    </submittedName>
</protein>
<name>A0A9P0MXH9_NEZVI</name>
<evidence type="ECO:0000313" key="2">
    <source>
        <dbReference type="Proteomes" id="UP001152798"/>
    </source>
</evidence>
<proteinExistence type="predicted"/>
<evidence type="ECO:0000313" key="1">
    <source>
        <dbReference type="EMBL" id="CAH1407396.1"/>
    </source>
</evidence>
<dbReference type="Proteomes" id="UP001152798">
    <property type="component" value="Chromosome 7"/>
</dbReference>
<accession>A0A9P0MXH9</accession>
<gene>
    <name evidence="1" type="ORF">NEZAVI_LOCUS15116</name>
</gene>
<keyword evidence="2" id="KW-1185">Reference proteome</keyword>
<dbReference type="AlphaFoldDB" id="A0A9P0MXH9"/>